<reference evidence="18 19" key="1">
    <citation type="journal article" date="2016" name="Nat. Commun.">
        <title>Thousands of microbial genomes shed light on interconnected biogeochemical processes in an aquifer system.</title>
        <authorList>
            <person name="Anantharaman K."/>
            <person name="Brown C.T."/>
            <person name="Hug L.A."/>
            <person name="Sharon I."/>
            <person name="Castelle C.J."/>
            <person name="Probst A.J."/>
            <person name="Thomas B.C."/>
            <person name="Singh A."/>
            <person name="Wilkins M.J."/>
            <person name="Karaoz U."/>
            <person name="Brodie E.L."/>
            <person name="Williams K.H."/>
            <person name="Hubbard S.S."/>
            <person name="Banfield J.F."/>
        </authorList>
    </citation>
    <scope>NUCLEOTIDE SEQUENCE [LARGE SCALE GENOMIC DNA]</scope>
</reference>
<dbReference type="InterPro" id="IPR011546">
    <property type="entry name" value="Pept_M41_FtsH_extracell"/>
</dbReference>
<evidence type="ECO:0000256" key="1">
    <source>
        <dbReference type="ARBA" id="ARBA00004370"/>
    </source>
</evidence>
<comment type="function">
    <text evidence="15">Acts as a processive, ATP-dependent zinc metallopeptidase for both cytoplasmic and membrane proteins. Plays a role in the quality control of integral membrane proteins.</text>
</comment>
<dbReference type="InterPro" id="IPR037219">
    <property type="entry name" value="Peptidase_M41-like"/>
</dbReference>
<dbReference type="Gene3D" id="1.10.8.60">
    <property type="match status" value="1"/>
</dbReference>
<comment type="caution">
    <text evidence="18">The sequence shown here is derived from an EMBL/GenBank/DDBJ whole genome shotgun (WGS) entry which is preliminary data.</text>
</comment>
<sequence length="617" mass="68256">MKKFSKNFFLVVLILLTVSALFALFSDPFTQVERISLSQVAQDISEEQVEKIVISGNKLTISYTDGSTNESTKEPQSALSETLLQLGVQQDKLARVDIEPREESGFAAFIGPLAFILLPLLIFFIFFWMMFRQARSGIGQAFDFTKARARLFGAEGQLKQKVSFKDVAGLKEAKEEVQEVVDFLKFPKKYLQMGAKIPRGVLLVGPPGTGKTLLAKAVASEAGVPFFSASGSEFIEMFVGVGSSRVRDLFSTAKKAGRAIVFIDELDAIGRTRGFGFGGGHDEREQTLNQILVEMDGFERDEAVIVMSATNRPDVLDPALLRPGRFDRTIILDLPDVEDRNAILQIHAQGKPLAPNTHLREIAERTPGFSGADLANLMNEAAILAARKNKQQISQHELYESIDKVLLGPERKSHVLSKKEKEITAYHEAGHALVAASLKNVDPVRKISIISRGRAGGYTLKLPSEDRHMKSRAEFLDELAVLLGGYAAEKMVFGDITTGPSNDLEKASEIARSIVKDFGMSEKLGAVTFGEKEHMPFLGRDMESGKNYSEATALEIDREVATLIENARKLAERMLEQKRKTLDKIAQVLVEKETIEREEFAQLVGKPDKSSSKKMRV</sequence>
<dbReference type="SUPFAM" id="SSF52540">
    <property type="entry name" value="P-loop containing nucleoside triphosphate hydrolases"/>
    <property type="match status" value="1"/>
</dbReference>
<evidence type="ECO:0000256" key="3">
    <source>
        <dbReference type="ARBA" id="ARBA00022475"/>
    </source>
</evidence>
<dbReference type="PANTHER" id="PTHR23076">
    <property type="entry name" value="METALLOPROTEASE M41 FTSH"/>
    <property type="match status" value="1"/>
</dbReference>
<evidence type="ECO:0000256" key="10">
    <source>
        <dbReference type="ARBA" id="ARBA00022840"/>
    </source>
</evidence>
<dbReference type="GO" id="GO:0006508">
    <property type="term" value="P:proteolysis"/>
    <property type="evidence" value="ECO:0007669"/>
    <property type="project" value="UniProtKB-KW"/>
</dbReference>
<dbReference type="AlphaFoldDB" id="A0A1G2QXG8"/>
<keyword evidence="3 15" id="KW-1003">Cell membrane</keyword>
<dbReference type="Pfam" id="PF01434">
    <property type="entry name" value="Peptidase_M41"/>
    <property type="match status" value="1"/>
</dbReference>
<evidence type="ECO:0000256" key="12">
    <source>
        <dbReference type="ARBA" id="ARBA00023049"/>
    </source>
</evidence>
<dbReference type="NCBIfam" id="TIGR01241">
    <property type="entry name" value="FtsH_fam"/>
    <property type="match status" value="1"/>
</dbReference>
<dbReference type="GO" id="GO:0008270">
    <property type="term" value="F:zinc ion binding"/>
    <property type="evidence" value="ECO:0007669"/>
    <property type="project" value="UniProtKB-UniRule"/>
</dbReference>
<evidence type="ECO:0000256" key="13">
    <source>
        <dbReference type="ARBA" id="ARBA00023136"/>
    </source>
</evidence>
<keyword evidence="7 15" id="KW-0547">Nucleotide-binding</keyword>
<dbReference type="InterPro" id="IPR003959">
    <property type="entry name" value="ATPase_AAA_core"/>
</dbReference>
<feature type="transmembrane region" description="Helical" evidence="15">
    <location>
        <begin position="106"/>
        <end position="131"/>
    </location>
</feature>
<keyword evidence="12 15" id="KW-0482">Metalloprotease</keyword>
<dbReference type="Proteomes" id="UP000178170">
    <property type="component" value="Unassembled WGS sequence"/>
</dbReference>
<dbReference type="GO" id="GO:0051301">
    <property type="term" value="P:cell division"/>
    <property type="evidence" value="ECO:0007669"/>
    <property type="project" value="UniProtKB-KW"/>
</dbReference>
<dbReference type="EMBL" id="MHTS01000013">
    <property type="protein sequence ID" value="OHA64531.1"/>
    <property type="molecule type" value="Genomic_DNA"/>
</dbReference>
<keyword evidence="9 15" id="KW-0862">Zinc</keyword>
<feature type="active site" evidence="15">
    <location>
        <position position="428"/>
    </location>
</feature>
<evidence type="ECO:0000256" key="8">
    <source>
        <dbReference type="ARBA" id="ARBA00022801"/>
    </source>
</evidence>
<accession>A0A1G2QXG8</accession>
<dbReference type="GO" id="GO:0016887">
    <property type="term" value="F:ATP hydrolysis activity"/>
    <property type="evidence" value="ECO:0007669"/>
    <property type="project" value="UniProtKB-UniRule"/>
</dbReference>
<evidence type="ECO:0000256" key="5">
    <source>
        <dbReference type="ARBA" id="ARBA00022692"/>
    </source>
</evidence>
<dbReference type="FunFam" id="3.40.50.300:FF:000001">
    <property type="entry name" value="ATP-dependent zinc metalloprotease FtsH"/>
    <property type="match status" value="1"/>
</dbReference>
<evidence type="ECO:0000313" key="18">
    <source>
        <dbReference type="EMBL" id="OHA64531.1"/>
    </source>
</evidence>
<evidence type="ECO:0000256" key="11">
    <source>
        <dbReference type="ARBA" id="ARBA00022989"/>
    </source>
</evidence>
<proteinExistence type="inferred from homology"/>
<dbReference type="FunFam" id="1.20.58.760:FF:000001">
    <property type="entry name" value="ATP-dependent zinc metalloprotease FtsH"/>
    <property type="match status" value="1"/>
</dbReference>
<dbReference type="EC" id="3.4.24.-" evidence="15"/>
<dbReference type="GO" id="GO:0004176">
    <property type="term" value="F:ATP-dependent peptidase activity"/>
    <property type="evidence" value="ECO:0007669"/>
    <property type="project" value="InterPro"/>
</dbReference>
<keyword evidence="6 15" id="KW-0479">Metal-binding</keyword>
<dbReference type="Pfam" id="PF00004">
    <property type="entry name" value="AAA"/>
    <property type="match status" value="1"/>
</dbReference>
<dbReference type="Pfam" id="PF17862">
    <property type="entry name" value="AAA_lid_3"/>
    <property type="match status" value="1"/>
</dbReference>
<feature type="binding site" evidence="15">
    <location>
        <position position="503"/>
    </location>
    <ligand>
        <name>Zn(2+)</name>
        <dbReference type="ChEBI" id="CHEBI:29105"/>
        <note>catalytic</note>
    </ligand>
</feature>
<dbReference type="SMART" id="SM00382">
    <property type="entry name" value="AAA"/>
    <property type="match status" value="1"/>
</dbReference>
<dbReference type="Gene3D" id="3.40.50.300">
    <property type="entry name" value="P-loop containing nucleotide triphosphate hydrolases"/>
    <property type="match status" value="1"/>
</dbReference>
<comment type="caution">
    <text evidence="15">Lacks conserved residue(s) required for the propagation of feature annotation.</text>
</comment>
<dbReference type="GO" id="GO:0005886">
    <property type="term" value="C:plasma membrane"/>
    <property type="evidence" value="ECO:0007669"/>
    <property type="project" value="UniProtKB-SubCell"/>
</dbReference>
<dbReference type="InterPro" id="IPR027417">
    <property type="entry name" value="P-loop_NTPase"/>
</dbReference>
<comment type="similarity">
    <text evidence="16">Belongs to the AAA ATPase family.</text>
</comment>
<dbReference type="InterPro" id="IPR041569">
    <property type="entry name" value="AAA_lid_3"/>
</dbReference>
<keyword evidence="5 15" id="KW-0812">Transmembrane</keyword>
<evidence type="ECO:0000256" key="14">
    <source>
        <dbReference type="ARBA" id="ARBA00061570"/>
    </source>
</evidence>
<evidence type="ECO:0000256" key="4">
    <source>
        <dbReference type="ARBA" id="ARBA00022670"/>
    </source>
</evidence>
<gene>
    <name evidence="15" type="primary">ftsH</name>
    <name evidence="18" type="ORF">A2843_00390</name>
</gene>
<dbReference type="GO" id="GO:0005524">
    <property type="term" value="F:ATP binding"/>
    <property type="evidence" value="ECO:0007669"/>
    <property type="project" value="UniProtKB-UniRule"/>
</dbReference>
<keyword evidence="13 15" id="KW-0472">Membrane</keyword>
<comment type="cofactor">
    <cofactor evidence="15">
        <name>Zn(2+)</name>
        <dbReference type="ChEBI" id="CHEBI:29105"/>
    </cofactor>
    <text evidence="15">Binds 1 zinc ion per subunit.</text>
</comment>
<dbReference type="Pfam" id="PF06480">
    <property type="entry name" value="FtsH_ext"/>
    <property type="match status" value="1"/>
</dbReference>
<dbReference type="HAMAP" id="MF_01458">
    <property type="entry name" value="FtsH"/>
    <property type="match status" value="1"/>
</dbReference>
<keyword evidence="4 15" id="KW-0645">Protease</keyword>
<dbReference type="PROSITE" id="PS00674">
    <property type="entry name" value="AAA"/>
    <property type="match status" value="1"/>
</dbReference>
<evidence type="ECO:0000313" key="19">
    <source>
        <dbReference type="Proteomes" id="UP000178170"/>
    </source>
</evidence>
<keyword evidence="11 15" id="KW-1133">Transmembrane helix</keyword>
<dbReference type="SUPFAM" id="SSF140990">
    <property type="entry name" value="FtsH protease domain-like"/>
    <property type="match status" value="1"/>
</dbReference>
<keyword evidence="18" id="KW-0132">Cell division</keyword>
<dbReference type="InterPro" id="IPR003960">
    <property type="entry name" value="ATPase_AAA_CS"/>
</dbReference>
<comment type="subunit">
    <text evidence="15">Homohexamer.</text>
</comment>
<feature type="binding site" evidence="15">
    <location>
        <position position="427"/>
    </location>
    <ligand>
        <name>Zn(2+)</name>
        <dbReference type="ChEBI" id="CHEBI:29105"/>
        <note>catalytic</note>
    </ligand>
</feature>
<keyword evidence="8 15" id="KW-0378">Hydrolase</keyword>
<dbReference type="InterPro" id="IPR000642">
    <property type="entry name" value="Peptidase_M41"/>
</dbReference>
<evidence type="ECO:0000256" key="7">
    <source>
        <dbReference type="ARBA" id="ARBA00022741"/>
    </source>
</evidence>
<feature type="binding site" evidence="15">
    <location>
        <begin position="205"/>
        <end position="212"/>
    </location>
    <ligand>
        <name>ATP</name>
        <dbReference type="ChEBI" id="CHEBI:30616"/>
    </ligand>
</feature>
<feature type="binding site" evidence="15">
    <location>
        <position position="431"/>
    </location>
    <ligand>
        <name>Zn(2+)</name>
        <dbReference type="ChEBI" id="CHEBI:29105"/>
        <note>catalytic</note>
    </ligand>
</feature>
<name>A0A1G2QXG8_9BACT</name>
<dbReference type="InterPro" id="IPR005936">
    <property type="entry name" value="FtsH"/>
</dbReference>
<dbReference type="Gene3D" id="1.20.58.760">
    <property type="entry name" value="Peptidase M41"/>
    <property type="match status" value="1"/>
</dbReference>
<keyword evidence="18" id="KW-0131">Cell cycle</keyword>
<comment type="subcellular location">
    <subcellularLocation>
        <location evidence="15">Cell membrane</location>
        <topology evidence="15">Multi-pass membrane protein</topology>
        <orientation evidence="15">Cytoplasmic side</orientation>
    </subcellularLocation>
    <subcellularLocation>
        <location evidence="1">Membrane</location>
    </subcellularLocation>
</comment>
<dbReference type="InterPro" id="IPR003593">
    <property type="entry name" value="AAA+_ATPase"/>
</dbReference>
<dbReference type="GO" id="GO:0004222">
    <property type="term" value="F:metalloendopeptidase activity"/>
    <property type="evidence" value="ECO:0007669"/>
    <property type="project" value="InterPro"/>
</dbReference>
<feature type="domain" description="AAA+ ATPase" evidence="17">
    <location>
        <begin position="197"/>
        <end position="336"/>
    </location>
</feature>
<protein>
    <recommendedName>
        <fullName evidence="15">ATP-dependent zinc metalloprotease FtsH</fullName>
        <ecNumber evidence="15">3.4.24.-</ecNumber>
    </recommendedName>
</protein>
<evidence type="ECO:0000256" key="2">
    <source>
        <dbReference type="ARBA" id="ARBA00010044"/>
    </source>
</evidence>
<organism evidence="18 19">
    <name type="scientific">Candidatus Wildermuthbacteria bacterium RIFCSPHIGHO2_01_FULL_48_27b</name>
    <dbReference type="NCBI Taxonomy" id="1802447"/>
    <lineage>
        <taxon>Bacteria</taxon>
        <taxon>Candidatus Wildermuthiibacteriota</taxon>
    </lineage>
</organism>
<evidence type="ECO:0000256" key="9">
    <source>
        <dbReference type="ARBA" id="ARBA00022833"/>
    </source>
</evidence>
<evidence type="ECO:0000256" key="16">
    <source>
        <dbReference type="RuleBase" id="RU003651"/>
    </source>
</evidence>
<keyword evidence="10 15" id="KW-0067">ATP-binding</keyword>
<comment type="similarity">
    <text evidence="14 15">In the central section; belongs to the AAA ATPase family.</text>
</comment>
<dbReference type="CDD" id="cd19501">
    <property type="entry name" value="RecA-like_FtsH"/>
    <property type="match status" value="1"/>
</dbReference>
<evidence type="ECO:0000256" key="15">
    <source>
        <dbReference type="HAMAP-Rule" id="MF_01458"/>
    </source>
</evidence>
<dbReference type="FunFam" id="1.10.8.60:FF:000001">
    <property type="entry name" value="ATP-dependent zinc metalloprotease FtsH"/>
    <property type="match status" value="1"/>
</dbReference>
<dbReference type="GO" id="GO:0030163">
    <property type="term" value="P:protein catabolic process"/>
    <property type="evidence" value="ECO:0007669"/>
    <property type="project" value="UniProtKB-UniRule"/>
</dbReference>
<comment type="similarity">
    <text evidence="2 15">In the C-terminal section; belongs to the peptidase M41 family.</text>
</comment>
<evidence type="ECO:0000256" key="6">
    <source>
        <dbReference type="ARBA" id="ARBA00022723"/>
    </source>
</evidence>
<dbReference type="PANTHER" id="PTHR23076:SF97">
    <property type="entry name" value="ATP-DEPENDENT ZINC METALLOPROTEASE YME1L1"/>
    <property type="match status" value="1"/>
</dbReference>
<evidence type="ECO:0000259" key="17">
    <source>
        <dbReference type="SMART" id="SM00382"/>
    </source>
</evidence>